<dbReference type="Pfam" id="PF18153">
    <property type="entry name" value="Cap15_CD_rec"/>
    <property type="match status" value="1"/>
</dbReference>
<evidence type="ECO:0000256" key="1">
    <source>
        <dbReference type="SAM" id="Phobius"/>
    </source>
</evidence>
<dbReference type="Proteomes" id="UP000094578">
    <property type="component" value="Unassembled WGS sequence"/>
</dbReference>
<keyword evidence="1" id="KW-1133">Transmembrane helix</keyword>
<evidence type="ECO:0000313" key="3">
    <source>
        <dbReference type="EMBL" id="ODP26611.1"/>
    </source>
</evidence>
<protein>
    <recommendedName>
        <fullName evidence="2">CD-NTase-associated protein 15 domain-containing protein</fullName>
    </recommendedName>
</protein>
<proteinExistence type="predicted"/>
<feature type="domain" description="CD-NTase-associated protein 15" evidence="2">
    <location>
        <begin position="71"/>
        <end position="193"/>
    </location>
</feature>
<organism evidence="3 4">
    <name type="scientific">Paenibacillus nuruki</name>
    <dbReference type="NCBI Taxonomy" id="1886670"/>
    <lineage>
        <taxon>Bacteria</taxon>
        <taxon>Bacillati</taxon>
        <taxon>Bacillota</taxon>
        <taxon>Bacilli</taxon>
        <taxon>Bacillales</taxon>
        <taxon>Paenibacillaceae</taxon>
        <taxon>Paenibacillus</taxon>
    </lineage>
</organism>
<dbReference type="EMBL" id="MDER01000085">
    <property type="protein sequence ID" value="ODP26611.1"/>
    <property type="molecule type" value="Genomic_DNA"/>
</dbReference>
<feature type="transmembrane region" description="Helical" evidence="1">
    <location>
        <begin position="7"/>
        <end position="26"/>
    </location>
</feature>
<keyword evidence="4" id="KW-1185">Reference proteome</keyword>
<dbReference type="RefSeq" id="WP_069329368.1">
    <property type="nucleotide sequence ID" value="NZ_MDER01000085.1"/>
</dbReference>
<comment type="caution">
    <text evidence="3">The sequence shown here is derived from an EMBL/GenBank/DDBJ whole genome shotgun (WGS) entry which is preliminary data.</text>
</comment>
<keyword evidence="1" id="KW-0472">Membrane</keyword>
<sequence length="201" mass="23453">MYNSKMYWRIWIFLGVLVFVFMVLIKGSSIDIYLAITASSAAGISLLIESLLFKQWIWKKRPNLFYPWLCTIPYIGGKWKGFMYSDYIDPITNKVVDPIPTMMEIRHEFDKITVTLESAKSYSSSYTSTIWIDEAGRRYLCYTYYNDADMNRDTNPNHDGTAKLRIRLEDNSLFLEGHYFTGRKTTGKMTFERVSTKNSAV</sequence>
<dbReference type="InterPro" id="IPR041208">
    <property type="entry name" value="Cap15"/>
</dbReference>
<evidence type="ECO:0000313" key="4">
    <source>
        <dbReference type="Proteomes" id="UP000094578"/>
    </source>
</evidence>
<accession>A0A1E3KZ44</accession>
<evidence type="ECO:0000259" key="2">
    <source>
        <dbReference type="Pfam" id="PF18153"/>
    </source>
</evidence>
<name>A0A1E3KZ44_9BACL</name>
<keyword evidence="1" id="KW-0812">Transmembrane</keyword>
<gene>
    <name evidence="3" type="ORF">PTI45_04033</name>
</gene>
<dbReference type="AlphaFoldDB" id="A0A1E3KZ44"/>
<feature type="transmembrane region" description="Helical" evidence="1">
    <location>
        <begin position="32"/>
        <end position="53"/>
    </location>
</feature>
<reference evidence="3 4" key="1">
    <citation type="submission" date="2016-08" db="EMBL/GenBank/DDBJ databases">
        <title>Genome sequencing of Paenibacillus sp. TI45-13ar, isolated from Korean traditional nuruk.</title>
        <authorList>
            <person name="Kim S.-J."/>
        </authorList>
    </citation>
    <scope>NUCLEOTIDE SEQUENCE [LARGE SCALE GENOMIC DNA]</scope>
    <source>
        <strain evidence="3 4">TI45-13ar</strain>
    </source>
</reference>